<dbReference type="VEuPathDB" id="FungiDB:RhiirA1_475038"/>
<dbReference type="SUPFAM" id="SSF56112">
    <property type="entry name" value="Protein kinase-like (PK-like)"/>
    <property type="match status" value="1"/>
</dbReference>
<dbReference type="Proteomes" id="UP000232722">
    <property type="component" value="Unassembled WGS sequence"/>
</dbReference>
<dbReference type="VEuPathDB" id="FungiDB:FUN_001101"/>
<protein>
    <recommendedName>
        <fullName evidence="1">Fungal-type protein kinase domain-containing protein</fullName>
    </recommendedName>
</protein>
<reference evidence="2 5" key="1">
    <citation type="submission" date="2016-04" db="EMBL/GenBank/DDBJ databases">
        <title>Genome analyses suggest a sexual origin of heterokaryosis in a supposedly ancient asexual fungus.</title>
        <authorList>
            <person name="Ropars J."/>
            <person name="Sedzielewska K."/>
            <person name="Noel J."/>
            <person name="Charron P."/>
            <person name="Farinelli L."/>
            <person name="Marton T."/>
            <person name="Kruger M."/>
            <person name="Pelin A."/>
            <person name="Brachmann A."/>
            <person name="Corradi N."/>
        </authorList>
    </citation>
    <scope>NUCLEOTIDE SEQUENCE [LARGE SCALE GENOMIC DNA]</scope>
    <source>
        <strain evidence="2 5">A5</strain>
    </source>
</reference>
<dbReference type="AlphaFoldDB" id="A0A2N0QXH9"/>
<sequence length="566" mass="64765">MSNIYEIIDSLNLGEAETHKIQINLINNPEKEERLLFALTNKNNDAKTRFLESFLETIPDEHQVLKRSLEEITEVKKKVRLLENELYKTKFTVTVTHEVGKNVLNTASPTLNEIFSFLKSETPISLDSLDTTSLPQYCKNEDEVQKKFIKFFNSLKGRIKCNIIDTSTSNWLKDPIGKIDISIIDGSQVLWAHLISGIEIKQSLKNTTLYHEAIGQLVDRFQTVFRMQRGRRFIIGAVCCDNLIEFIYANSELKLKRSGLLELSFTKQTTGMQMLLNMLSSNQHQLGYSPPKDHEALVGTSGFTYENVLRQADNGRGSLVFSGFINSKKAVLKASMDLNNELKMLEILKDCEYIPQVINKGLLSDGRMFIVTTPAGVHLEAKKHGVKGTLKALRDVMKALKFSHEHHIYHRDVSYLNIVYKNQRGYLIDWGVASNTSDLVNAPLTGTYLFSSLPVLNCFESGVPHTYSVNDEIESLFYVFMYIACDGIVRWRKHSDLSTSVAIKYNVMICPFEFGRHLVKYAYGEFHEYLLKFRDIIFPYGSDLEKRNISIDEIIEIFGDWINELE</sequence>
<dbReference type="InterPro" id="IPR040976">
    <property type="entry name" value="Pkinase_fungal"/>
</dbReference>
<evidence type="ECO:0000259" key="1">
    <source>
        <dbReference type="Pfam" id="PF17667"/>
    </source>
</evidence>
<accession>A0A2N0QXH9</accession>
<evidence type="ECO:0000313" key="3">
    <source>
        <dbReference type="EMBL" id="PKC55775.1"/>
    </source>
</evidence>
<dbReference type="InterPro" id="IPR050235">
    <property type="entry name" value="CK1_Ser-Thr_kinase"/>
</dbReference>
<name>A0A2N0QXH9_9GLOM</name>
<evidence type="ECO:0000313" key="4">
    <source>
        <dbReference type="Proteomes" id="UP000232688"/>
    </source>
</evidence>
<proteinExistence type="predicted"/>
<dbReference type="InterPro" id="IPR008266">
    <property type="entry name" value="Tyr_kinase_AS"/>
</dbReference>
<organism evidence="3 4">
    <name type="scientific">Rhizophagus irregularis</name>
    <dbReference type="NCBI Taxonomy" id="588596"/>
    <lineage>
        <taxon>Eukaryota</taxon>
        <taxon>Fungi</taxon>
        <taxon>Fungi incertae sedis</taxon>
        <taxon>Mucoromycota</taxon>
        <taxon>Glomeromycotina</taxon>
        <taxon>Glomeromycetes</taxon>
        <taxon>Glomerales</taxon>
        <taxon>Glomeraceae</taxon>
        <taxon>Rhizophagus</taxon>
    </lineage>
</organism>
<evidence type="ECO:0000313" key="2">
    <source>
        <dbReference type="EMBL" id="PKC01202.1"/>
    </source>
</evidence>
<gene>
    <name evidence="3" type="ORF">RhiirA1_475038</name>
    <name evidence="2" type="ORF">RhiirA5_504747</name>
</gene>
<dbReference type="PROSITE" id="PS00109">
    <property type="entry name" value="PROTEIN_KINASE_TYR"/>
    <property type="match status" value="1"/>
</dbReference>
<dbReference type="Pfam" id="PF17667">
    <property type="entry name" value="Pkinase_fungal"/>
    <property type="match status" value="2"/>
</dbReference>
<reference evidence="2 5" key="2">
    <citation type="submission" date="2017-09" db="EMBL/GenBank/DDBJ databases">
        <title>Extensive intraspecific genome diversity in a model arbuscular mycorrhizal fungus.</title>
        <authorList>
            <person name="Chen E.C."/>
            <person name="Morin E."/>
            <person name="Beaudet D."/>
            <person name="Noel J."/>
            <person name="Ndikumana S."/>
            <person name="Charron P."/>
            <person name="St-Onge C."/>
            <person name="Giorgi J."/>
            <person name="Grigoriev I.V."/>
            <person name="Roux C."/>
            <person name="Martin F.M."/>
            <person name="Corradi N."/>
        </authorList>
    </citation>
    <scope>NUCLEOTIDE SEQUENCE [LARGE SCALE GENOMIC DNA]</scope>
    <source>
        <strain evidence="2 5">A5</strain>
    </source>
</reference>
<reference evidence="3 4" key="3">
    <citation type="submission" date="2017-10" db="EMBL/GenBank/DDBJ databases">
        <title>Extensive intraspecific genome diversity in a model arbuscular mycorrhizal fungus.</title>
        <authorList>
            <person name="Chen E.C.H."/>
            <person name="Morin E."/>
            <person name="Baudet D."/>
            <person name="Noel J."/>
            <person name="Ndikumana S."/>
            <person name="Charron P."/>
            <person name="St-Onge C."/>
            <person name="Giorgi J."/>
            <person name="Grigoriev I.V."/>
            <person name="Roux C."/>
            <person name="Martin F.M."/>
            <person name="Corradi N."/>
        </authorList>
    </citation>
    <scope>NUCLEOTIDE SEQUENCE [LARGE SCALE GENOMIC DNA]</scope>
    <source>
        <strain evidence="3 4">A1</strain>
    </source>
</reference>
<evidence type="ECO:0000313" key="5">
    <source>
        <dbReference type="Proteomes" id="UP000232722"/>
    </source>
</evidence>
<reference evidence="3 4" key="4">
    <citation type="submission" date="2017-10" db="EMBL/GenBank/DDBJ databases">
        <title>Genome analyses suggest a sexual origin of heterokaryosis in a supposedly ancient asexual fungus.</title>
        <authorList>
            <person name="Corradi N."/>
            <person name="Sedzielewska K."/>
            <person name="Noel J."/>
            <person name="Charron P."/>
            <person name="Farinelli L."/>
            <person name="Marton T."/>
            <person name="Kruger M."/>
            <person name="Pelin A."/>
            <person name="Brachmann A."/>
            <person name="Corradi N."/>
        </authorList>
    </citation>
    <scope>NUCLEOTIDE SEQUENCE [LARGE SCALE GENOMIC DNA]</scope>
    <source>
        <strain evidence="3 4">A1</strain>
    </source>
</reference>
<dbReference type="EMBL" id="LLXJ01001673">
    <property type="protein sequence ID" value="PKC01202.1"/>
    <property type="molecule type" value="Genomic_DNA"/>
</dbReference>
<feature type="domain" description="Fungal-type protein kinase" evidence="1">
    <location>
        <begin position="369"/>
        <end position="483"/>
    </location>
</feature>
<feature type="domain" description="Fungal-type protein kinase" evidence="1">
    <location>
        <begin position="188"/>
        <end position="290"/>
    </location>
</feature>
<dbReference type="Gene3D" id="1.10.510.10">
    <property type="entry name" value="Transferase(Phosphotransferase) domain 1"/>
    <property type="match status" value="1"/>
</dbReference>
<dbReference type="EMBL" id="LLXH01002429">
    <property type="protein sequence ID" value="PKC55775.1"/>
    <property type="molecule type" value="Genomic_DNA"/>
</dbReference>
<dbReference type="PANTHER" id="PTHR11909">
    <property type="entry name" value="CASEIN KINASE-RELATED"/>
    <property type="match status" value="1"/>
</dbReference>
<dbReference type="GO" id="GO:0004672">
    <property type="term" value="F:protein kinase activity"/>
    <property type="evidence" value="ECO:0007669"/>
    <property type="project" value="InterPro"/>
</dbReference>
<dbReference type="VEuPathDB" id="FungiDB:RhiirFUN_018556"/>
<dbReference type="InterPro" id="IPR011009">
    <property type="entry name" value="Kinase-like_dom_sf"/>
</dbReference>
<dbReference type="Proteomes" id="UP000232688">
    <property type="component" value="Unassembled WGS sequence"/>
</dbReference>
<comment type="caution">
    <text evidence="3">The sequence shown here is derived from an EMBL/GenBank/DDBJ whole genome shotgun (WGS) entry which is preliminary data.</text>
</comment>